<evidence type="ECO:0008006" key="4">
    <source>
        <dbReference type="Google" id="ProtNLM"/>
    </source>
</evidence>
<evidence type="ECO:0000313" key="2">
    <source>
        <dbReference type="EMBL" id="AKF08327.1"/>
    </source>
</evidence>
<dbReference type="Proteomes" id="UP000034883">
    <property type="component" value="Chromosome"/>
</dbReference>
<keyword evidence="3" id="KW-1185">Reference proteome</keyword>
<protein>
    <recommendedName>
        <fullName evidence="4">Secreted protein</fullName>
    </recommendedName>
</protein>
<dbReference type="KEGG" id="samy:DB32_005476"/>
<name>A0A0F6W680_9BACT</name>
<dbReference type="EMBL" id="CP011125">
    <property type="protein sequence ID" value="AKF08327.1"/>
    <property type="molecule type" value="Genomic_DNA"/>
</dbReference>
<feature type="signal peptide" evidence="1">
    <location>
        <begin position="1"/>
        <end position="21"/>
    </location>
</feature>
<dbReference type="RefSeq" id="WP_053235484.1">
    <property type="nucleotide sequence ID" value="NZ_CP011125.1"/>
</dbReference>
<evidence type="ECO:0000313" key="3">
    <source>
        <dbReference type="Proteomes" id="UP000034883"/>
    </source>
</evidence>
<dbReference type="AlphaFoldDB" id="A0A0F6W680"/>
<keyword evidence="1" id="KW-0732">Signal</keyword>
<reference evidence="2 3" key="1">
    <citation type="submission" date="2015-03" db="EMBL/GenBank/DDBJ databases">
        <title>Genome assembly of Sandaracinus amylolyticus DSM 53668.</title>
        <authorList>
            <person name="Sharma G."/>
            <person name="Subramanian S."/>
        </authorList>
    </citation>
    <scope>NUCLEOTIDE SEQUENCE [LARGE SCALE GENOMIC DNA]</scope>
    <source>
        <strain evidence="2 3">DSM 53668</strain>
    </source>
</reference>
<feature type="chain" id="PRO_5002511768" description="Secreted protein" evidence="1">
    <location>
        <begin position="22"/>
        <end position="108"/>
    </location>
</feature>
<sequence length="108" mass="11612">MRRVSFVLALVIASSAGFALAQASSVEVQGSRPECVAVLAEARMQAFGWDHYVRLRNGCAQPMTCRVSTNVNPTPQSLPLAVGETRETLMWRGSPASTFVANVECAAR</sequence>
<dbReference type="OrthoDB" id="5526002at2"/>
<gene>
    <name evidence="2" type="ORF">DB32_005476</name>
</gene>
<evidence type="ECO:0000256" key="1">
    <source>
        <dbReference type="SAM" id="SignalP"/>
    </source>
</evidence>
<proteinExistence type="predicted"/>
<accession>A0A0F6W680</accession>
<organism evidence="2 3">
    <name type="scientific">Sandaracinus amylolyticus</name>
    <dbReference type="NCBI Taxonomy" id="927083"/>
    <lineage>
        <taxon>Bacteria</taxon>
        <taxon>Pseudomonadati</taxon>
        <taxon>Myxococcota</taxon>
        <taxon>Polyangia</taxon>
        <taxon>Polyangiales</taxon>
        <taxon>Sandaracinaceae</taxon>
        <taxon>Sandaracinus</taxon>
    </lineage>
</organism>